<dbReference type="CDD" id="cd07731">
    <property type="entry name" value="ComA-like_MBL-fold"/>
    <property type="match status" value="1"/>
</dbReference>
<accession>A0AAP2RII5</accession>
<feature type="domain" description="Metallo-beta-lactamase" evidence="7">
    <location>
        <begin position="567"/>
        <end position="777"/>
    </location>
</feature>
<dbReference type="RefSeq" id="WP_231062724.1">
    <property type="nucleotide sequence ID" value="NZ_JAJNOR010000005.1"/>
</dbReference>
<evidence type="ECO:0000256" key="3">
    <source>
        <dbReference type="ARBA" id="ARBA00022692"/>
    </source>
</evidence>
<keyword evidence="4 6" id="KW-1133">Transmembrane helix</keyword>
<comment type="caution">
    <text evidence="8">The sequence shown here is derived from an EMBL/GenBank/DDBJ whole genome shotgun (WGS) entry which is preliminary data.</text>
</comment>
<evidence type="ECO:0000259" key="7">
    <source>
        <dbReference type="SMART" id="SM00849"/>
    </source>
</evidence>
<dbReference type="InterPro" id="IPR035681">
    <property type="entry name" value="ComA-like_MBL"/>
</dbReference>
<feature type="transmembrane region" description="Helical" evidence="6">
    <location>
        <begin position="267"/>
        <end position="289"/>
    </location>
</feature>
<keyword evidence="2" id="KW-1003">Cell membrane</keyword>
<keyword evidence="3 6" id="KW-0812">Transmembrane</keyword>
<feature type="transmembrane region" description="Helical" evidence="6">
    <location>
        <begin position="30"/>
        <end position="50"/>
    </location>
</feature>
<feature type="transmembrane region" description="Helical" evidence="6">
    <location>
        <begin position="410"/>
        <end position="433"/>
    </location>
</feature>
<dbReference type="AlphaFoldDB" id="A0AAP2RII5"/>
<dbReference type="PANTHER" id="PTHR30619">
    <property type="entry name" value="DNA INTERNALIZATION/COMPETENCE PROTEIN COMEC/REC2"/>
    <property type="match status" value="1"/>
</dbReference>
<feature type="transmembrane region" description="Helical" evidence="6">
    <location>
        <begin position="369"/>
        <end position="389"/>
    </location>
</feature>
<dbReference type="Pfam" id="PF00753">
    <property type="entry name" value="Lactamase_B"/>
    <property type="match status" value="1"/>
</dbReference>
<keyword evidence="5 6" id="KW-0472">Membrane</keyword>
<proteinExistence type="predicted"/>
<evidence type="ECO:0000256" key="5">
    <source>
        <dbReference type="ARBA" id="ARBA00023136"/>
    </source>
</evidence>
<evidence type="ECO:0000256" key="6">
    <source>
        <dbReference type="SAM" id="Phobius"/>
    </source>
</evidence>
<feature type="transmembrane region" description="Helical" evidence="6">
    <location>
        <begin position="538"/>
        <end position="555"/>
    </location>
</feature>
<dbReference type="GO" id="GO:0005886">
    <property type="term" value="C:plasma membrane"/>
    <property type="evidence" value="ECO:0007669"/>
    <property type="project" value="UniProtKB-SubCell"/>
</dbReference>
<feature type="transmembrane region" description="Helical" evidence="6">
    <location>
        <begin position="296"/>
        <end position="314"/>
    </location>
</feature>
<dbReference type="Gene3D" id="3.60.15.10">
    <property type="entry name" value="Ribonuclease Z/Hydroxyacylglutathione hydrolase-like"/>
    <property type="match status" value="1"/>
</dbReference>
<dbReference type="InterPro" id="IPR052159">
    <property type="entry name" value="Competence_DNA_uptake"/>
</dbReference>
<feature type="transmembrane region" description="Helical" evidence="6">
    <location>
        <begin position="480"/>
        <end position="498"/>
    </location>
</feature>
<evidence type="ECO:0000256" key="2">
    <source>
        <dbReference type="ARBA" id="ARBA00022475"/>
    </source>
</evidence>
<feature type="transmembrane region" description="Helical" evidence="6">
    <location>
        <begin position="7"/>
        <end position="24"/>
    </location>
</feature>
<comment type="subcellular location">
    <subcellularLocation>
        <location evidence="1">Cell membrane</location>
        <topology evidence="1">Multi-pass membrane protein</topology>
    </subcellularLocation>
</comment>
<dbReference type="NCBIfam" id="TIGR00360">
    <property type="entry name" value="ComEC_N-term"/>
    <property type="match status" value="1"/>
</dbReference>
<feature type="transmembrane region" description="Helical" evidence="6">
    <location>
        <begin position="62"/>
        <end position="81"/>
    </location>
</feature>
<organism evidence="8 9">
    <name type="scientific">Lientehia hominis</name>
    <dbReference type="NCBI Taxonomy" id="2897778"/>
    <lineage>
        <taxon>Bacteria</taxon>
        <taxon>Bacillati</taxon>
        <taxon>Bacillota</taxon>
        <taxon>Clostridia</taxon>
        <taxon>Lachnospirales</taxon>
        <taxon>Lachnospiraceae</taxon>
        <taxon>Lientehia</taxon>
    </lineage>
</organism>
<dbReference type="PANTHER" id="PTHR30619:SF1">
    <property type="entry name" value="RECOMBINATION PROTEIN 2"/>
    <property type="match status" value="1"/>
</dbReference>
<dbReference type="Pfam" id="PF13567">
    <property type="entry name" value="DUF4131"/>
    <property type="match status" value="1"/>
</dbReference>
<dbReference type="InterPro" id="IPR004797">
    <property type="entry name" value="Competence_ComEC/Rec2"/>
</dbReference>
<reference evidence="8 9" key="1">
    <citation type="submission" date="2021-11" db="EMBL/GenBank/DDBJ databases">
        <title>Lacrimispora sp. nov. NSJ-141 isolated from human feces.</title>
        <authorList>
            <person name="Abdugheni R."/>
        </authorList>
    </citation>
    <scope>NUCLEOTIDE SEQUENCE [LARGE SCALE GENOMIC DNA]</scope>
    <source>
        <strain evidence="8 9">NSJ-141</strain>
    </source>
</reference>
<dbReference type="Pfam" id="PF03772">
    <property type="entry name" value="Competence"/>
    <property type="match status" value="1"/>
</dbReference>
<feature type="transmembrane region" description="Helical" evidence="6">
    <location>
        <begin position="445"/>
        <end position="468"/>
    </location>
</feature>
<dbReference type="InterPro" id="IPR004477">
    <property type="entry name" value="ComEC_N"/>
</dbReference>
<dbReference type="SUPFAM" id="SSF56281">
    <property type="entry name" value="Metallo-hydrolase/oxidoreductase"/>
    <property type="match status" value="1"/>
</dbReference>
<dbReference type="NCBIfam" id="TIGR00361">
    <property type="entry name" value="ComEC_Rec2"/>
    <property type="match status" value="1"/>
</dbReference>
<evidence type="ECO:0000313" key="8">
    <source>
        <dbReference type="EMBL" id="MCD2492842.1"/>
    </source>
</evidence>
<keyword evidence="9" id="KW-1185">Reference proteome</keyword>
<evidence type="ECO:0000256" key="4">
    <source>
        <dbReference type="ARBA" id="ARBA00022989"/>
    </source>
</evidence>
<sequence>MIKRPLLWYAGAFVLGEVLALYGFRASEAAMVRGTFLLGAAAVFTCISVCCRKSIRMGQSKLLWLALPVFFVAGAALAMMAEKETYLDPVFTAEDKDELEAEISGVIERIERKSRDKEEIRLCLKDCTGILSGKETMNGGKIYELGRVTVIFKKTPASVPESAEGRRVQARCRLAAMEVPGNPGQFDSKGYYRALGISYFAYGEDLEKVSGSCDILRVSMRRLREWMAENLEQAAGGQDAGLFRAMVLGEKWAAEEEIRSLYQNAGIGHLFAISGLHISLAGMGIYRVLRKEMKRSFTAAALGCAGASYCYYLMTGEGTSAGRAFLMLSVYGAGQVFGRQYDLSTGAAFAALLLLVRSPLLLFQSGFQLSFGSVLALGILFPCLQTAFRREERPSQTREERGVRKWKGKLTAALLSGLSIQLATIPVQAASFYQVPVFGLLLNLLLLPLFPIIASSGIFGALLGGLFPRITKTVLFPARLLLRFYASACGWSLRLPGAIWRTGRPENEQLLLYGVLMAALLCFGKRRAEKGRTAWRRTVRIGIWIVPFCLMPIPWHGLELVFLDVGQGDGCFVRLPHGLTFLIDGGSSSEKELGKYCLVPFLDSYAVDKVDYVMVSHGDEDHINGIRELMEEKRIAHLVLPEGQEREQEALAGMKNQAEQLGIPVRYLKQGETFHVGEASFTCLWPGNGRGQTDNGLDSNEASMVLWFSYRKFDVLFTGDLEGTGEDGVKRYLERWGGREEKKIDVLKAAHHGSKNGCSEELLQEINPPYTVISCGRGNRYGHPSKEAMQRLEAVQSRIFRTDQDGAVTVRSDGVSMKIQKTK</sequence>
<gene>
    <name evidence="8" type="ORF">LQE92_09390</name>
</gene>
<evidence type="ECO:0000313" key="9">
    <source>
        <dbReference type="Proteomes" id="UP001299265"/>
    </source>
</evidence>
<protein>
    <submittedName>
        <fullName evidence="8">DNA internalization-related competence protein ComEC/Rec2</fullName>
    </submittedName>
</protein>
<dbReference type="InterPro" id="IPR025405">
    <property type="entry name" value="DUF4131"/>
</dbReference>
<dbReference type="InterPro" id="IPR036866">
    <property type="entry name" value="RibonucZ/Hydroxyglut_hydro"/>
</dbReference>
<evidence type="ECO:0000256" key="1">
    <source>
        <dbReference type="ARBA" id="ARBA00004651"/>
    </source>
</evidence>
<name>A0AAP2RII5_9FIRM</name>
<dbReference type="EMBL" id="JAJNOR010000005">
    <property type="protein sequence ID" value="MCD2492842.1"/>
    <property type="molecule type" value="Genomic_DNA"/>
</dbReference>
<feature type="transmembrane region" description="Helical" evidence="6">
    <location>
        <begin position="510"/>
        <end position="526"/>
    </location>
</feature>
<dbReference type="Proteomes" id="UP001299265">
    <property type="component" value="Unassembled WGS sequence"/>
</dbReference>
<dbReference type="InterPro" id="IPR001279">
    <property type="entry name" value="Metallo-B-lactamas"/>
</dbReference>
<dbReference type="SMART" id="SM00849">
    <property type="entry name" value="Lactamase_B"/>
    <property type="match status" value="1"/>
</dbReference>
<dbReference type="GO" id="GO:0030420">
    <property type="term" value="P:establishment of competence for transformation"/>
    <property type="evidence" value="ECO:0007669"/>
    <property type="project" value="InterPro"/>
</dbReference>